<gene>
    <name evidence="1" type="ORF">CPBP_00678</name>
</gene>
<evidence type="ECO:0000313" key="1">
    <source>
        <dbReference type="EMBL" id="QOL19907.1"/>
    </source>
</evidence>
<dbReference type="KEGG" id="pbal:CPBP_00678"/>
<organism evidence="1 2">
    <name type="scientific">Candidatus Bodocaedibacter vickermanii</name>
    <dbReference type="NCBI Taxonomy" id="2741701"/>
    <lineage>
        <taxon>Bacteria</taxon>
        <taxon>Pseudomonadati</taxon>
        <taxon>Pseudomonadota</taxon>
        <taxon>Alphaproteobacteria</taxon>
        <taxon>Holosporales</taxon>
        <taxon>Candidatus Paracaedibacteraceae</taxon>
        <taxon>Candidatus Bodocaedibacter</taxon>
    </lineage>
</organism>
<dbReference type="AlphaFoldDB" id="A0A7L9RTH1"/>
<dbReference type="Proteomes" id="UP000594001">
    <property type="component" value="Chromosome"/>
</dbReference>
<dbReference type="RefSeq" id="WP_350331465.1">
    <property type="nucleotide sequence ID" value="NZ_CP054719.1"/>
</dbReference>
<name>A0A7L9RTH1_9PROT</name>
<reference evidence="1 2" key="1">
    <citation type="submission" date="2020-06" db="EMBL/GenBank/DDBJ databases">
        <title>The endosymbiont of the kinetoplastid Bodo saltans is a Paracaedibacter-like alpha-proteobacterium possessing a putative toxin-antitoxin system.</title>
        <authorList>
            <person name="Midha S."/>
            <person name="Rigden D.J."/>
            <person name="Siozios S."/>
            <person name="Hurst G.D.D."/>
            <person name="Jackson A.P."/>
        </authorList>
    </citation>
    <scope>NUCLEOTIDE SEQUENCE [LARGE SCALE GENOMIC DNA]</scope>
    <source>
        <strain evidence="1">Lake Konstanz</strain>
    </source>
</reference>
<accession>A0A7L9RTH1</accession>
<evidence type="ECO:0000313" key="2">
    <source>
        <dbReference type="Proteomes" id="UP000594001"/>
    </source>
</evidence>
<dbReference type="EMBL" id="CP054719">
    <property type="protein sequence ID" value="QOL19907.1"/>
    <property type="molecule type" value="Genomic_DNA"/>
</dbReference>
<keyword evidence="2" id="KW-1185">Reference proteome</keyword>
<protein>
    <submittedName>
        <fullName evidence="1">Uncharacterized protein</fullName>
    </submittedName>
</protein>
<proteinExistence type="predicted"/>
<sequence length="271" mass="31848">MSVAKERWKALEKDIDDFIKYINAIPDKAHYQPYQHDIDWYQRIVGDATEIIKLISDSDQIEKAIKLNHSDQMFISKLPNHLSKVKSLFNKYFADYTRYVITKTDDSLAHLQLMITIGDEQYRKNWDWGHNENHYEKFGAAQFLLHRIWSFKACASKSRTDLILIDAIGEEYSNIRELAEKTFVLTEWKKYDKSKKSLDKLIQDAVGQINEYVSPHLHKFPFEPVCYLIIVSEKSHKKEIEQIEISINSNQKKPKIKIVNIVCKPNTPSQQ</sequence>